<gene>
    <name evidence="2" type="ORF">P245_04355</name>
</gene>
<keyword evidence="1" id="KW-0732">Signal</keyword>
<name>A0A0E3BQ83_9BURK</name>
<feature type="signal peptide" evidence="1">
    <location>
        <begin position="1"/>
        <end position="24"/>
    </location>
</feature>
<evidence type="ECO:0000256" key="1">
    <source>
        <dbReference type="SAM" id="SignalP"/>
    </source>
</evidence>
<dbReference type="AlphaFoldDB" id="A0A0E3BQ83"/>
<evidence type="ECO:0000313" key="3">
    <source>
        <dbReference type="Proteomes" id="UP000029567"/>
    </source>
</evidence>
<accession>A0A0E3BQ83</accession>
<sequence>MMKLKTQITCLMAAASIAITPAWAGSVGGFGGSTEITQIQNNLQLIMSYEKQVEGYIRQGLQLQNEITNLIKNPMSILGPEVGQMINSIGKIWSGGQSIGYNLAQIDKNFATMFKSSKAGDFAQMFTKWHSTNTDTLQSLLRAVGTQRENYSSDQAAVSDLYNRSQNTSGNLDTLQTLSQINIRQIQELQSLRELMASQAQASATYMATQNAKDESKDQVNADLQRLLSQRSRPNWDGPSQKFDRFNFYK</sequence>
<feature type="chain" id="PRO_5002409452" evidence="1">
    <location>
        <begin position="25"/>
        <end position="250"/>
    </location>
</feature>
<evidence type="ECO:0000313" key="2">
    <source>
        <dbReference type="EMBL" id="KGG98593.1"/>
    </source>
</evidence>
<dbReference type="EMBL" id="AWTN01000017">
    <property type="protein sequence ID" value="KGG98593.1"/>
    <property type="molecule type" value="Genomic_DNA"/>
</dbReference>
<proteinExistence type="predicted"/>
<organism evidence="2 3">
    <name type="scientific">Comamonas thiooxydans</name>
    <dbReference type="NCBI Taxonomy" id="363952"/>
    <lineage>
        <taxon>Bacteria</taxon>
        <taxon>Pseudomonadati</taxon>
        <taxon>Pseudomonadota</taxon>
        <taxon>Betaproteobacteria</taxon>
        <taxon>Burkholderiales</taxon>
        <taxon>Comamonadaceae</taxon>
        <taxon>Comamonas</taxon>
    </lineage>
</organism>
<protein>
    <submittedName>
        <fullName evidence="2">Conjugative transfer protein TrbJ</fullName>
    </submittedName>
</protein>
<dbReference type="Proteomes" id="UP000029567">
    <property type="component" value="Unassembled WGS sequence"/>
</dbReference>
<reference evidence="2 3" key="1">
    <citation type="submission" date="2013-09" db="EMBL/GenBank/DDBJ databases">
        <title>High correlation between genotypes and phenotypes of environmental bacteria Comamonas testosteroni strains.</title>
        <authorList>
            <person name="Liu L."/>
            <person name="Zhu W."/>
            <person name="Xia X."/>
            <person name="Xu B."/>
            <person name="Luo M."/>
            <person name="Wang G."/>
        </authorList>
    </citation>
    <scope>NUCLEOTIDE SEQUENCE [LARGE SCALE GENOMIC DNA]</scope>
    <source>
        <strain evidence="2 3">JL14</strain>
    </source>
</reference>
<comment type="caution">
    <text evidence="2">The sequence shown here is derived from an EMBL/GenBank/DDBJ whole genome shotgun (WGS) entry which is preliminary data.</text>
</comment>